<dbReference type="AlphaFoldDB" id="A0A517YLR5"/>
<evidence type="ECO:0000313" key="1">
    <source>
        <dbReference type="EMBL" id="QDU31148.1"/>
    </source>
</evidence>
<protein>
    <submittedName>
        <fullName evidence="1">Uncharacterized protein</fullName>
    </submittedName>
</protein>
<dbReference type="RefSeq" id="WP_145097795.1">
    <property type="nucleotide sequence ID" value="NZ_CP036274.1"/>
</dbReference>
<accession>A0A517YLR5</accession>
<proteinExistence type="predicted"/>
<sequence>MFDVTTIPMKQFSLQWRLTDPKYRVLPQVHLEQIKPLDEGSAKRLFDFAQPWFNELPFTQGNFTNVASMPTNVQSDQEIRLVRKWLYLREVSFQRRVLLSWNGTVAAMSTWKIVVKYWDALWYPGSDDLVAFDESLSWALFLFHEEVAFFCNAPSPSQPSSNLSVPCRKSMSQSADLYA</sequence>
<evidence type="ECO:0000313" key="2">
    <source>
        <dbReference type="Proteomes" id="UP000315017"/>
    </source>
</evidence>
<gene>
    <name evidence="1" type="ORF">ETAA8_63010</name>
</gene>
<dbReference type="OrthoDB" id="840133at2"/>
<dbReference type="EMBL" id="CP036274">
    <property type="protein sequence ID" value="QDU31148.1"/>
    <property type="molecule type" value="Genomic_DNA"/>
</dbReference>
<name>A0A517YLR5_9BACT</name>
<reference evidence="1 2" key="1">
    <citation type="submission" date="2019-02" db="EMBL/GenBank/DDBJ databases">
        <title>Deep-cultivation of Planctomycetes and their phenomic and genomic characterization uncovers novel biology.</title>
        <authorList>
            <person name="Wiegand S."/>
            <person name="Jogler M."/>
            <person name="Boedeker C."/>
            <person name="Pinto D."/>
            <person name="Vollmers J."/>
            <person name="Rivas-Marin E."/>
            <person name="Kohn T."/>
            <person name="Peeters S.H."/>
            <person name="Heuer A."/>
            <person name="Rast P."/>
            <person name="Oberbeckmann S."/>
            <person name="Bunk B."/>
            <person name="Jeske O."/>
            <person name="Meyerdierks A."/>
            <person name="Storesund J.E."/>
            <person name="Kallscheuer N."/>
            <person name="Luecker S."/>
            <person name="Lage O.M."/>
            <person name="Pohl T."/>
            <person name="Merkel B.J."/>
            <person name="Hornburger P."/>
            <person name="Mueller R.-W."/>
            <person name="Bruemmer F."/>
            <person name="Labrenz M."/>
            <person name="Spormann A.M."/>
            <person name="Op den Camp H."/>
            <person name="Overmann J."/>
            <person name="Amann R."/>
            <person name="Jetten M.S.M."/>
            <person name="Mascher T."/>
            <person name="Medema M.H."/>
            <person name="Devos D.P."/>
            <person name="Kaster A.-K."/>
            <person name="Ovreas L."/>
            <person name="Rohde M."/>
            <person name="Galperin M.Y."/>
            <person name="Jogler C."/>
        </authorList>
    </citation>
    <scope>NUCLEOTIDE SEQUENCE [LARGE SCALE GENOMIC DNA]</scope>
    <source>
        <strain evidence="1 2">ETA_A8</strain>
    </source>
</reference>
<keyword evidence="2" id="KW-1185">Reference proteome</keyword>
<dbReference type="KEGG" id="aagg:ETAA8_63010"/>
<dbReference type="Proteomes" id="UP000315017">
    <property type="component" value="Chromosome"/>
</dbReference>
<organism evidence="1 2">
    <name type="scientific">Anatilimnocola aggregata</name>
    <dbReference type="NCBI Taxonomy" id="2528021"/>
    <lineage>
        <taxon>Bacteria</taxon>
        <taxon>Pseudomonadati</taxon>
        <taxon>Planctomycetota</taxon>
        <taxon>Planctomycetia</taxon>
        <taxon>Pirellulales</taxon>
        <taxon>Pirellulaceae</taxon>
        <taxon>Anatilimnocola</taxon>
    </lineage>
</organism>